<gene>
    <name evidence="4" type="ORF">METZ01_LOCUS451194</name>
</gene>
<keyword evidence="2" id="KW-0378">Hydrolase</keyword>
<dbReference type="InterPro" id="IPR005945">
    <property type="entry name" value="Pro_imino_pep"/>
</dbReference>
<feature type="domain" description="AB hydrolase-1" evidence="3">
    <location>
        <begin position="29"/>
        <end position="172"/>
    </location>
</feature>
<name>A0A382ZSS6_9ZZZZ</name>
<dbReference type="GO" id="GO:0008233">
    <property type="term" value="F:peptidase activity"/>
    <property type="evidence" value="ECO:0007669"/>
    <property type="project" value="InterPro"/>
</dbReference>
<dbReference type="NCBIfam" id="TIGR01250">
    <property type="entry name" value="pro_imino_pep_2"/>
    <property type="match status" value="1"/>
</dbReference>
<dbReference type="EMBL" id="UINC01186219">
    <property type="protein sequence ID" value="SVD98340.1"/>
    <property type="molecule type" value="Genomic_DNA"/>
</dbReference>
<comment type="similarity">
    <text evidence="1">Belongs to the peptidase S33 family.</text>
</comment>
<dbReference type="InterPro" id="IPR000073">
    <property type="entry name" value="AB_hydrolase_1"/>
</dbReference>
<dbReference type="PANTHER" id="PTHR43798">
    <property type="entry name" value="MONOACYLGLYCEROL LIPASE"/>
    <property type="match status" value="1"/>
</dbReference>
<dbReference type="GO" id="GO:0016020">
    <property type="term" value="C:membrane"/>
    <property type="evidence" value="ECO:0007669"/>
    <property type="project" value="TreeGrafter"/>
</dbReference>
<evidence type="ECO:0000259" key="3">
    <source>
        <dbReference type="Pfam" id="PF00561"/>
    </source>
</evidence>
<organism evidence="4">
    <name type="scientific">marine metagenome</name>
    <dbReference type="NCBI Taxonomy" id="408172"/>
    <lineage>
        <taxon>unclassified sequences</taxon>
        <taxon>metagenomes</taxon>
        <taxon>ecological metagenomes</taxon>
    </lineage>
</organism>
<evidence type="ECO:0000313" key="4">
    <source>
        <dbReference type="EMBL" id="SVD98340.1"/>
    </source>
</evidence>
<dbReference type="GO" id="GO:0006508">
    <property type="term" value="P:proteolysis"/>
    <property type="evidence" value="ECO:0007669"/>
    <property type="project" value="InterPro"/>
</dbReference>
<dbReference type="InterPro" id="IPR002410">
    <property type="entry name" value="Peptidase_S33"/>
</dbReference>
<dbReference type="AlphaFoldDB" id="A0A382ZSS6"/>
<reference evidence="4" key="1">
    <citation type="submission" date="2018-05" db="EMBL/GenBank/DDBJ databases">
        <authorList>
            <person name="Lanie J.A."/>
            <person name="Ng W.-L."/>
            <person name="Kazmierczak K.M."/>
            <person name="Andrzejewski T.M."/>
            <person name="Davidsen T.M."/>
            <person name="Wayne K.J."/>
            <person name="Tettelin H."/>
            <person name="Glass J.I."/>
            <person name="Rusch D."/>
            <person name="Podicherti R."/>
            <person name="Tsui H.-C.T."/>
            <person name="Winkler M.E."/>
        </authorList>
    </citation>
    <scope>NUCLEOTIDE SEQUENCE</scope>
</reference>
<accession>A0A382ZSS6</accession>
<sequence length="186" mass="21054">MSNYPKDCYIEVTGGRVWYEIIGDGPGLPLITLHGGPGSSHFGLEPLKALGADRPIVFYDQLGCGNSDRPDDPELWHIDRFVDELLELIKSLGFKQFHMLGHSWGTMLATDYYLSHPKGVASLIFSSPCLSVPLWLADCNRYRVQLPNSIKRTLEYHETNGSTDSEDYRNATKEFNKRHVLRLETP</sequence>
<evidence type="ECO:0000256" key="2">
    <source>
        <dbReference type="ARBA" id="ARBA00022801"/>
    </source>
</evidence>
<dbReference type="PRINTS" id="PR00793">
    <property type="entry name" value="PROAMNOPTASE"/>
</dbReference>
<dbReference type="InterPro" id="IPR050266">
    <property type="entry name" value="AB_hydrolase_sf"/>
</dbReference>
<dbReference type="Pfam" id="PF00561">
    <property type="entry name" value="Abhydrolase_1"/>
    <property type="match status" value="1"/>
</dbReference>
<feature type="non-terminal residue" evidence="4">
    <location>
        <position position="186"/>
    </location>
</feature>
<protein>
    <recommendedName>
        <fullName evidence="3">AB hydrolase-1 domain-containing protein</fullName>
    </recommendedName>
</protein>
<dbReference type="PANTHER" id="PTHR43798:SF33">
    <property type="entry name" value="HYDROLASE, PUTATIVE (AFU_ORTHOLOGUE AFUA_2G14860)-RELATED"/>
    <property type="match status" value="1"/>
</dbReference>
<dbReference type="SUPFAM" id="SSF53474">
    <property type="entry name" value="alpha/beta-Hydrolases"/>
    <property type="match status" value="1"/>
</dbReference>
<proteinExistence type="inferred from homology"/>
<evidence type="ECO:0000256" key="1">
    <source>
        <dbReference type="ARBA" id="ARBA00010088"/>
    </source>
</evidence>
<dbReference type="InterPro" id="IPR029058">
    <property type="entry name" value="AB_hydrolase_fold"/>
</dbReference>
<dbReference type="Gene3D" id="3.40.50.1820">
    <property type="entry name" value="alpha/beta hydrolase"/>
    <property type="match status" value="1"/>
</dbReference>